<accession>A0ACC1DJ59</accession>
<gene>
    <name evidence="1" type="ORF">K1T71_000182</name>
</gene>
<name>A0ACC1DJ59_9NEOP</name>
<sequence>MRTKETDIQKLNMIMSINYRLLIIMQLQFYYVRFTIQSVAGVTYMDHFDFEERYRDVSECDPMYWHPLHLPSHCMNMFMKLITSRIAKEFPVRIVARKEDGLMYGLSNFGYSQPIYQIDTDVSDEYEKSQSPFRQVLHLLQNDVQKQPIVPKMEVLPYLGLSAVYNQPISSKSEALMKAIADTYAKYTKSDYEYYLGKIEIRKGPENENNGYRNNIKPSDLEELKKFVIETSGQHRPLHIKKKMKNGDTIIITKKEINSF</sequence>
<dbReference type="EMBL" id="CM034387">
    <property type="protein sequence ID" value="KAJ0183759.1"/>
    <property type="molecule type" value="Genomic_DNA"/>
</dbReference>
<organism evidence="1 2">
    <name type="scientific">Dendrolimus kikuchii</name>
    <dbReference type="NCBI Taxonomy" id="765133"/>
    <lineage>
        <taxon>Eukaryota</taxon>
        <taxon>Metazoa</taxon>
        <taxon>Ecdysozoa</taxon>
        <taxon>Arthropoda</taxon>
        <taxon>Hexapoda</taxon>
        <taxon>Insecta</taxon>
        <taxon>Pterygota</taxon>
        <taxon>Neoptera</taxon>
        <taxon>Endopterygota</taxon>
        <taxon>Lepidoptera</taxon>
        <taxon>Glossata</taxon>
        <taxon>Ditrysia</taxon>
        <taxon>Bombycoidea</taxon>
        <taxon>Lasiocampidae</taxon>
        <taxon>Dendrolimus</taxon>
    </lineage>
</organism>
<dbReference type="Proteomes" id="UP000824533">
    <property type="component" value="Linkage Group LG01"/>
</dbReference>
<comment type="caution">
    <text evidence="1">The sequence shown here is derived from an EMBL/GenBank/DDBJ whole genome shotgun (WGS) entry which is preliminary data.</text>
</comment>
<protein>
    <submittedName>
        <fullName evidence="1">Uncharacterized protein</fullName>
    </submittedName>
</protein>
<evidence type="ECO:0000313" key="2">
    <source>
        <dbReference type="Proteomes" id="UP000824533"/>
    </source>
</evidence>
<reference evidence="1 2" key="1">
    <citation type="journal article" date="2021" name="Front. Genet.">
        <title>Chromosome-Level Genome Assembly Reveals Significant Gene Expansion in the Toll and IMD Signaling Pathways of Dendrolimus kikuchii.</title>
        <authorList>
            <person name="Zhou J."/>
            <person name="Wu P."/>
            <person name="Xiong Z."/>
            <person name="Liu N."/>
            <person name="Zhao N."/>
            <person name="Ji M."/>
            <person name="Qiu Y."/>
            <person name="Yang B."/>
        </authorList>
    </citation>
    <scope>NUCLEOTIDE SEQUENCE [LARGE SCALE GENOMIC DNA]</scope>
    <source>
        <strain evidence="1">Ann1</strain>
    </source>
</reference>
<evidence type="ECO:0000313" key="1">
    <source>
        <dbReference type="EMBL" id="KAJ0183759.1"/>
    </source>
</evidence>
<keyword evidence="2" id="KW-1185">Reference proteome</keyword>
<proteinExistence type="predicted"/>